<name>F2BAX0_9NEIS</name>
<evidence type="ECO:0000313" key="1">
    <source>
        <dbReference type="EMBL" id="EGF11420.1"/>
    </source>
</evidence>
<accession>F2BAX0</accession>
<evidence type="ECO:0000313" key="2">
    <source>
        <dbReference type="Proteomes" id="UP000004105"/>
    </source>
</evidence>
<reference evidence="1 2" key="1">
    <citation type="submission" date="2011-02" db="EMBL/GenBank/DDBJ databases">
        <authorList>
            <person name="Muzny D."/>
            <person name="Qin X."/>
            <person name="Deng J."/>
            <person name="Jiang H."/>
            <person name="Liu Y."/>
            <person name="Qu J."/>
            <person name="Song X.-Z."/>
            <person name="Zhang L."/>
            <person name="Thornton R."/>
            <person name="Coyle M."/>
            <person name="Francisco L."/>
            <person name="Jackson L."/>
            <person name="Javaid M."/>
            <person name="Korchina V."/>
            <person name="Kovar C."/>
            <person name="Mata R."/>
            <person name="Mathew T."/>
            <person name="Ngo R."/>
            <person name="Nguyen L."/>
            <person name="Nguyen N."/>
            <person name="Okwuonu G."/>
            <person name="Ongeri F."/>
            <person name="Pham C."/>
            <person name="Simmons D."/>
            <person name="Wilczek-Boney K."/>
            <person name="Hale W."/>
            <person name="Jakkamsetti A."/>
            <person name="Pham P."/>
            <person name="Ruth R."/>
            <person name="San Lucas F."/>
            <person name="Warren J."/>
            <person name="Zhang J."/>
            <person name="Zhao Z."/>
            <person name="Zhou C."/>
            <person name="Zhu D."/>
            <person name="Lee S."/>
            <person name="Bess C."/>
            <person name="Blankenburg K."/>
            <person name="Forbes L."/>
            <person name="Fu Q."/>
            <person name="Gubbala S."/>
            <person name="Hirani K."/>
            <person name="Jayaseelan J.C."/>
            <person name="Lara F."/>
            <person name="Munidasa M."/>
            <person name="Palculict T."/>
            <person name="Patil S."/>
            <person name="Pu L.-L."/>
            <person name="Saada N."/>
            <person name="Tang L."/>
            <person name="Weissenberger G."/>
            <person name="Zhu Y."/>
            <person name="Hemphill L."/>
            <person name="Shang Y."/>
            <person name="Youmans B."/>
            <person name="Ayvaz T."/>
            <person name="Ross M."/>
            <person name="Santibanez J."/>
            <person name="Aqrawi P."/>
            <person name="Gross S."/>
            <person name="Joshi V."/>
            <person name="Fowler G."/>
            <person name="Nazareth L."/>
            <person name="Reid J."/>
            <person name="Worley K."/>
            <person name="Petrosino J."/>
            <person name="Highlander S."/>
            <person name="Gibbs R."/>
        </authorList>
    </citation>
    <scope>NUCLEOTIDE SEQUENCE [LARGE SCALE GENOMIC DNA]</scope>
    <source>
        <strain evidence="1 2">ATCC BAA-1200</strain>
    </source>
</reference>
<proteinExistence type="predicted"/>
<dbReference type="Proteomes" id="UP000004105">
    <property type="component" value="Unassembled WGS sequence"/>
</dbReference>
<sequence length="44" mass="5075">MKKIIVFNGLSFSDGLGRPRRRYPPRRRAPIIGLPAAWRVFPNP</sequence>
<protein>
    <submittedName>
        <fullName evidence="1">Uncharacterized protein</fullName>
    </submittedName>
</protein>
<keyword evidence="2" id="KW-1185">Reference proteome</keyword>
<gene>
    <name evidence="1" type="ORF">HMPREF9123_0874</name>
</gene>
<dbReference type="EMBL" id="AFAY01000017">
    <property type="protein sequence ID" value="EGF11420.1"/>
    <property type="molecule type" value="Genomic_DNA"/>
</dbReference>
<dbReference type="HOGENOM" id="CLU_3219005_0_0_4"/>
<dbReference type="AlphaFoldDB" id="F2BAX0"/>
<organism evidence="1 2">
    <name type="scientific">Neisseria bacilliformis ATCC BAA-1200</name>
    <dbReference type="NCBI Taxonomy" id="888742"/>
    <lineage>
        <taxon>Bacteria</taxon>
        <taxon>Pseudomonadati</taxon>
        <taxon>Pseudomonadota</taxon>
        <taxon>Betaproteobacteria</taxon>
        <taxon>Neisseriales</taxon>
        <taxon>Neisseriaceae</taxon>
        <taxon>Neisseria</taxon>
    </lineage>
</organism>
<comment type="caution">
    <text evidence="1">The sequence shown here is derived from an EMBL/GenBank/DDBJ whole genome shotgun (WGS) entry which is preliminary data.</text>
</comment>